<evidence type="ECO:0000313" key="6">
    <source>
        <dbReference type="EMBL" id="CAI6353197.1"/>
    </source>
</evidence>
<keyword evidence="5" id="KW-0539">Nucleus</keyword>
<gene>
    <name evidence="6" type="ORF">MEUPH1_LOCUS9345</name>
</gene>
<comment type="caution">
    <text evidence="6">The sequence shown here is derived from an EMBL/GenBank/DDBJ whole genome shotgun (WGS) entry which is preliminary data.</text>
</comment>
<keyword evidence="2" id="KW-0479">Metal-binding</keyword>
<keyword evidence="7" id="KW-1185">Reference proteome</keyword>
<organism evidence="6 7">
    <name type="scientific">Macrosiphum euphorbiae</name>
    <name type="common">potato aphid</name>
    <dbReference type="NCBI Taxonomy" id="13131"/>
    <lineage>
        <taxon>Eukaryota</taxon>
        <taxon>Metazoa</taxon>
        <taxon>Ecdysozoa</taxon>
        <taxon>Arthropoda</taxon>
        <taxon>Hexapoda</taxon>
        <taxon>Insecta</taxon>
        <taxon>Pterygota</taxon>
        <taxon>Neoptera</taxon>
        <taxon>Paraneoptera</taxon>
        <taxon>Hemiptera</taxon>
        <taxon>Sternorrhyncha</taxon>
        <taxon>Aphidomorpha</taxon>
        <taxon>Aphidoidea</taxon>
        <taxon>Aphididae</taxon>
        <taxon>Macrosiphini</taxon>
        <taxon>Macrosiphum</taxon>
    </lineage>
</organism>
<evidence type="ECO:0008006" key="8">
    <source>
        <dbReference type="Google" id="ProtNLM"/>
    </source>
</evidence>
<dbReference type="Proteomes" id="UP001160148">
    <property type="component" value="Unassembled WGS sequence"/>
</dbReference>
<evidence type="ECO:0000256" key="1">
    <source>
        <dbReference type="ARBA" id="ARBA00004123"/>
    </source>
</evidence>
<keyword evidence="3" id="KW-0863">Zinc-finger</keyword>
<dbReference type="GO" id="GO:0005634">
    <property type="term" value="C:nucleus"/>
    <property type="evidence" value="ECO:0007669"/>
    <property type="project" value="UniProtKB-SubCell"/>
</dbReference>
<comment type="subcellular location">
    <subcellularLocation>
        <location evidence="1">Nucleus</location>
    </subcellularLocation>
</comment>
<dbReference type="AlphaFoldDB" id="A0AAV0WBL3"/>
<dbReference type="PANTHER" id="PTHR46481">
    <property type="entry name" value="ZINC FINGER BED DOMAIN-CONTAINING PROTEIN 4"/>
    <property type="match status" value="1"/>
</dbReference>
<dbReference type="GO" id="GO:0008270">
    <property type="term" value="F:zinc ion binding"/>
    <property type="evidence" value="ECO:0007669"/>
    <property type="project" value="UniProtKB-KW"/>
</dbReference>
<proteinExistence type="predicted"/>
<name>A0AAV0WBL3_9HEMI</name>
<dbReference type="SUPFAM" id="SSF53098">
    <property type="entry name" value="Ribonuclease H-like"/>
    <property type="match status" value="1"/>
</dbReference>
<dbReference type="EMBL" id="CARXXK010000002">
    <property type="protein sequence ID" value="CAI6353197.1"/>
    <property type="molecule type" value="Genomic_DNA"/>
</dbReference>
<evidence type="ECO:0000256" key="5">
    <source>
        <dbReference type="ARBA" id="ARBA00023242"/>
    </source>
</evidence>
<evidence type="ECO:0000256" key="3">
    <source>
        <dbReference type="ARBA" id="ARBA00022771"/>
    </source>
</evidence>
<dbReference type="InterPro" id="IPR012337">
    <property type="entry name" value="RNaseH-like_sf"/>
</dbReference>
<evidence type="ECO:0000256" key="4">
    <source>
        <dbReference type="ARBA" id="ARBA00022833"/>
    </source>
</evidence>
<dbReference type="InterPro" id="IPR052035">
    <property type="entry name" value="ZnF_BED_domain_contain"/>
</dbReference>
<evidence type="ECO:0000256" key="2">
    <source>
        <dbReference type="ARBA" id="ARBA00022723"/>
    </source>
</evidence>
<dbReference type="PANTHER" id="PTHR46481:SF10">
    <property type="entry name" value="ZINC FINGER BED DOMAIN-CONTAINING PROTEIN 39"/>
    <property type="match status" value="1"/>
</dbReference>
<sequence>MAQNSYISLTANIINNQWSPKSFTLATQEMSERHTAVNLAENWEINGKVTTVITDNAENIVNAVKLLNITIDNENMDVTCAAHNLKLPLMLH</sequence>
<keyword evidence="4" id="KW-0862">Zinc</keyword>
<reference evidence="6 7" key="1">
    <citation type="submission" date="2023-01" db="EMBL/GenBank/DDBJ databases">
        <authorList>
            <person name="Whitehead M."/>
        </authorList>
    </citation>
    <scope>NUCLEOTIDE SEQUENCE [LARGE SCALE GENOMIC DNA]</scope>
</reference>
<protein>
    <recommendedName>
        <fullName evidence="8">DUF659 domain-containing protein</fullName>
    </recommendedName>
</protein>
<evidence type="ECO:0000313" key="7">
    <source>
        <dbReference type="Proteomes" id="UP001160148"/>
    </source>
</evidence>
<accession>A0AAV0WBL3</accession>